<dbReference type="InterPro" id="IPR022837">
    <property type="entry name" value="MsrQ-like"/>
</dbReference>
<dbReference type="PANTHER" id="PTHR36964:SF1">
    <property type="entry name" value="PROTEIN-METHIONINE-SULFOXIDE REDUCTASE HEME-BINDING SUBUNIT MSRQ"/>
    <property type="match status" value="1"/>
</dbReference>
<dbReference type="GeneID" id="62642865"/>
<dbReference type="GO" id="GO:0005886">
    <property type="term" value="C:plasma membrane"/>
    <property type="evidence" value="ECO:0007669"/>
    <property type="project" value="TreeGrafter"/>
</dbReference>
<dbReference type="PANTHER" id="PTHR36964">
    <property type="entry name" value="PROTEIN-METHIONINE-SULFOXIDE REDUCTASE HEME-BINDING SUBUNIT MSRQ"/>
    <property type="match status" value="1"/>
</dbReference>
<name>A0A9Q2NUY7_9RHOB</name>
<sequence>MSRFYPYWLWLVLALPAFGMTYDLATSTNPKIYHILVHPTGEFAARFMIIAMLASPLILLFKSAAFPRWLKKNRRYFGVAAFAYAAAHTAFYLIDKASLDTVITELPRLYIWTGWLAFVIFIPLAVTSTDYFVRVMGPRWKTLQRWTYPAAVLTLVHWASLHDWGSPAAALVHFGPLAALEAYRVWYWYVRPRTTARTA</sequence>
<dbReference type="GO" id="GO:0020037">
    <property type="term" value="F:heme binding"/>
    <property type="evidence" value="ECO:0007669"/>
    <property type="project" value="TreeGrafter"/>
</dbReference>
<dbReference type="Proteomes" id="UP000755667">
    <property type="component" value="Unassembled WGS sequence"/>
</dbReference>
<dbReference type="RefSeq" id="WP_085632794.1">
    <property type="nucleotide sequence ID" value="NZ_JAFBWU010000002.1"/>
</dbReference>
<evidence type="ECO:0000256" key="3">
    <source>
        <dbReference type="ARBA" id="ARBA00022692"/>
    </source>
</evidence>
<comment type="caution">
    <text evidence="9">The sequence shown here is derived from an EMBL/GenBank/DDBJ whole genome shotgun (WGS) entry which is preliminary data.</text>
</comment>
<comment type="subcellular location">
    <subcellularLocation>
        <location evidence="1">Membrane</location>
        <topology evidence="1">Multi-pass membrane protein</topology>
    </subcellularLocation>
</comment>
<evidence type="ECO:0000256" key="1">
    <source>
        <dbReference type="ARBA" id="ARBA00004141"/>
    </source>
</evidence>
<gene>
    <name evidence="9" type="ORF">JQX41_02520</name>
    <name evidence="10" type="ORF">JQX48_02520</name>
</gene>
<dbReference type="GO" id="GO:0010181">
    <property type="term" value="F:FMN binding"/>
    <property type="evidence" value="ECO:0007669"/>
    <property type="project" value="TreeGrafter"/>
</dbReference>
<evidence type="ECO:0000313" key="9">
    <source>
        <dbReference type="EMBL" id="MBM2411163.1"/>
    </source>
</evidence>
<dbReference type="Pfam" id="PF01794">
    <property type="entry name" value="Ferric_reduct"/>
    <property type="match status" value="1"/>
</dbReference>
<evidence type="ECO:0000313" key="10">
    <source>
        <dbReference type="EMBL" id="MBM2415830.1"/>
    </source>
</evidence>
<evidence type="ECO:0000256" key="6">
    <source>
        <dbReference type="ARBA" id="ARBA00023136"/>
    </source>
</evidence>
<reference evidence="9 12" key="1">
    <citation type="submission" date="2021-01" db="EMBL/GenBank/DDBJ databases">
        <title>Diatom-associated Roseobacters Show Island Model of Population Structure.</title>
        <authorList>
            <person name="Qu L."/>
            <person name="Feng X."/>
            <person name="Chen Y."/>
            <person name="Li L."/>
            <person name="Wang X."/>
            <person name="Hu Z."/>
            <person name="Wang H."/>
            <person name="Luo H."/>
        </authorList>
    </citation>
    <scope>NUCLEOTIDE SEQUENCE</scope>
    <source>
        <strain evidence="10 12">CC28-63</strain>
        <strain evidence="9">CC28-69</strain>
    </source>
</reference>
<dbReference type="Proteomes" id="UP000809440">
    <property type="component" value="Unassembled WGS sequence"/>
</dbReference>
<keyword evidence="5" id="KW-0408">Iron</keyword>
<keyword evidence="2" id="KW-0813">Transport</keyword>
<keyword evidence="12" id="KW-1185">Reference proteome</keyword>
<dbReference type="OrthoDB" id="9788328at2"/>
<proteinExistence type="predicted"/>
<dbReference type="EMBL" id="JAFBXE010000002">
    <property type="protein sequence ID" value="MBM2411163.1"/>
    <property type="molecule type" value="Genomic_DNA"/>
</dbReference>
<feature type="transmembrane region" description="Helical" evidence="7">
    <location>
        <begin position="43"/>
        <end position="64"/>
    </location>
</feature>
<evidence type="ECO:0000256" key="7">
    <source>
        <dbReference type="SAM" id="Phobius"/>
    </source>
</evidence>
<evidence type="ECO:0000256" key="4">
    <source>
        <dbReference type="ARBA" id="ARBA00022989"/>
    </source>
</evidence>
<feature type="transmembrane region" description="Helical" evidence="7">
    <location>
        <begin position="109"/>
        <end position="133"/>
    </location>
</feature>
<evidence type="ECO:0000256" key="5">
    <source>
        <dbReference type="ARBA" id="ARBA00023004"/>
    </source>
</evidence>
<evidence type="ECO:0000313" key="11">
    <source>
        <dbReference type="Proteomes" id="UP000755667"/>
    </source>
</evidence>
<feature type="domain" description="Ferric oxidoreductase" evidence="8">
    <location>
        <begin position="41"/>
        <end position="154"/>
    </location>
</feature>
<accession>A0A9Q2NUY7</accession>
<dbReference type="InterPro" id="IPR013130">
    <property type="entry name" value="Fe3_Rdtase_TM_dom"/>
</dbReference>
<dbReference type="GO" id="GO:0016679">
    <property type="term" value="F:oxidoreductase activity, acting on diphenols and related substances as donors"/>
    <property type="evidence" value="ECO:0007669"/>
    <property type="project" value="TreeGrafter"/>
</dbReference>
<protein>
    <submittedName>
        <fullName evidence="9">Ferric reductase-like transmembrane domain-containing protein</fullName>
    </submittedName>
</protein>
<dbReference type="AlphaFoldDB" id="A0A9Q2NUY7"/>
<evidence type="ECO:0000256" key="2">
    <source>
        <dbReference type="ARBA" id="ARBA00022448"/>
    </source>
</evidence>
<keyword evidence="6 7" id="KW-0472">Membrane</keyword>
<evidence type="ECO:0000313" key="12">
    <source>
        <dbReference type="Proteomes" id="UP000809440"/>
    </source>
</evidence>
<evidence type="ECO:0000259" key="8">
    <source>
        <dbReference type="Pfam" id="PF01794"/>
    </source>
</evidence>
<keyword evidence="3 7" id="KW-0812">Transmembrane</keyword>
<organism evidence="9 11">
    <name type="scientific">Marivita cryptomonadis</name>
    <dbReference type="NCBI Taxonomy" id="505252"/>
    <lineage>
        <taxon>Bacteria</taxon>
        <taxon>Pseudomonadati</taxon>
        <taxon>Pseudomonadota</taxon>
        <taxon>Alphaproteobacteria</taxon>
        <taxon>Rhodobacterales</taxon>
        <taxon>Roseobacteraceae</taxon>
        <taxon>Marivita</taxon>
    </lineage>
</organism>
<feature type="transmembrane region" description="Helical" evidence="7">
    <location>
        <begin position="76"/>
        <end position="94"/>
    </location>
</feature>
<keyword evidence="4 7" id="KW-1133">Transmembrane helix</keyword>
<dbReference type="EMBL" id="JAFBXF010000002">
    <property type="protein sequence ID" value="MBM2415830.1"/>
    <property type="molecule type" value="Genomic_DNA"/>
</dbReference>